<evidence type="ECO:0000313" key="2">
    <source>
        <dbReference type="Proteomes" id="UP000432048"/>
    </source>
</evidence>
<name>A0A646P6S4_9PSED</name>
<organism evidence="1 2">
    <name type="scientific">Pseudomonas haemolytica</name>
    <dbReference type="NCBI Taxonomy" id="2600065"/>
    <lineage>
        <taxon>Bacteria</taxon>
        <taxon>Pseudomonadati</taxon>
        <taxon>Pseudomonadota</taxon>
        <taxon>Gammaproteobacteria</taxon>
        <taxon>Pseudomonadales</taxon>
        <taxon>Pseudomonadaceae</taxon>
        <taxon>Pseudomonas</taxon>
    </lineage>
</organism>
<protein>
    <submittedName>
        <fullName evidence="1">Plasmid replication protein RepB</fullName>
    </submittedName>
</protein>
<accession>A0A646P6S4</accession>
<reference evidence="1 2" key="1">
    <citation type="submission" date="2019-08" db="EMBL/GenBank/DDBJ databases">
        <title>Pseudomonas haemolytica sp. nov. isolated from raw milk and skim milk concentrate.</title>
        <authorList>
            <person name="Hofmann K."/>
            <person name="Huptas C."/>
            <person name="Doll E."/>
            <person name="Scherer S."/>
            <person name="Wenning M."/>
        </authorList>
    </citation>
    <scope>NUCLEOTIDE SEQUENCE [LARGE SCALE GENOMIC DNA]</scope>
    <source>
        <strain evidence="1 2">DSM 108988</strain>
    </source>
</reference>
<comment type="caution">
    <text evidence="1">The sequence shown here is derived from an EMBL/GenBank/DDBJ whole genome shotgun (WGS) entry which is preliminary data.</text>
</comment>
<gene>
    <name evidence="1" type="ORF">FRT60_27335</name>
</gene>
<dbReference type="AlphaFoldDB" id="A0A646P6S4"/>
<dbReference type="EMBL" id="VOIX01000017">
    <property type="protein sequence ID" value="MRJ24004.1"/>
    <property type="molecule type" value="Genomic_DNA"/>
</dbReference>
<evidence type="ECO:0000313" key="1">
    <source>
        <dbReference type="EMBL" id="MRJ24004.1"/>
    </source>
</evidence>
<proteinExistence type="predicted"/>
<dbReference type="Proteomes" id="UP000432048">
    <property type="component" value="Unassembled WGS sequence"/>
</dbReference>
<sequence>MRLGLVLIRYYHNDSRGLMAVDLSAMRKLFNKGGLKTAIVAPAAMQSGWELIVVHTDGTLDYMTIARSDRRKIYKSLESVHADAARVGFAEVITHVEAMQVA</sequence>